<feature type="compositionally biased region" description="Polar residues" evidence="1">
    <location>
        <begin position="1"/>
        <end position="37"/>
    </location>
</feature>
<evidence type="ECO:0000313" key="3">
    <source>
        <dbReference type="Proteomes" id="UP000243498"/>
    </source>
</evidence>
<name>A0A166ZYI7_METRR</name>
<organism evidence="2 3">
    <name type="scientific">Metarhizium rileyi (strain RCEF 4871)</name>
    <name type="common">Nomuraea rileyi</name>
    <dbReference type="NCBI Taxonomy" id="1649241"/>
    <lineage>
        <taxon>Eukaryota</taxon>
        <taxon>Fungi</taxon>
        <taxon>Dikarya</taxon>
        <taxon>Ascomycota</taxon>
        <taxon>Pezizomycotina</taxon>
        <taxon>Sordariomycetes</taxon>
        <taxon>Hypocreomycetidae</taxon>
        <taxon>Hypocreales</taxon>
        <taxon>Clavicipitaceae</taxon>
        <taxon>Metarhizium</taxon>
    </lineage>
</organism>
<gene>
    <name evidence="2" type="ORF">NOR_06761</name>
</gene>
<comment type="caution">
    <text evidence="2">The sequence shown here is derived from an EMBL/GenBank/DDBJ whole genome shotgun (WGS) entry which is preliminary data.</text>
</comment>
<reference evidence="2 3" key="1">
    <citation type="journal article" date="2016" name="Genome Biol. Evol.">
        <title>Divergent and convergent evolution of fungal pathogenicity.</title>
        <authorList>
            <person name="Shang Y."/>
            <person name="Xiao G."/>
            <person name="Zheng P."/>
            <person name="Cen K."/>
            <person name="Zhan S."/>
            <person name="Wang C."/>
        </authorList>
    </citation>
    <scope>NUCLEOTIDE SEQUENCE [LARGE SCALE GENOMIC DNA]</scope>
    <source>
        <strain evidence="2 3">RCEF 4871</strain>
    </source>
</reference>
<evidence type="ECO:0000256" key="1">
    <source>
        <dbReference type="SAM" id="MobiDB-lite"/>
    </source>
</evidence>
<feature type="region of interest" description="Disordered" evidence="1">
    <location>
        <begin position="1"/>
        <end position="38"/>
    </location>
</feature>
<evidence type="ECO:0000313" key="2">
    <source>
        <dbReference type="EMBL" id="OAA38371.1"/>
    </source>
</evidence>
<keyword evidence="3" id="KW-1185">Reference proteome</keyword>
<dbReference type="AlphaFoldDB" id="A0A166ZYI7"/>
<proteinExistence type="predicted"/>
<dbReference type="EMBL" id="AZHC01000026">
    <property type="protein sequence ID" value="OAA38371.1"/>
    <property type="molecule type" value="Genomic_DNA"/>
</dbReference>
<dbReference type="Proteomes" id="UP000243498">
    <property type="component" value="Unassembled WGS sequence"/>
</dbReference>
<protein>
    <submittedName>
        <fullName evidence="2">Uncharacterized protein</fullName>
    </submittedName>
</protein>
<accession>A0A166ZYI7</accession>
<sequence length="139" mass="15640">MSEWGSRQATNSPMQTRVSTFVDNGTNRSHGNDSTAGRKQGFLGGQACAVQKTFCSLAHTLRRTRYDRRRPASAWWDLVLIKRRDSMWEIEGQGGGRQACQLSRSRGSEFSDAACCEMAQSAPTYSRQVHGYLKFRNLD</sequence>